<sequence>MTIGLTDRTAALASAVRVAEGRLDPDLLARGRAVVAHARERTGLSADHTVVALAGATGSGKSSVFNALVGAELAEVGVRRPTTSRALAAVWGPDGVSGAGPLLDWLEVRRRHEMSSPLTAGGEGPASGLRRVLRPRAGADLTSGLVLLDLPDHDSVVVEHRVRAERLVERADLLVWVVDPQKYADAVLHEHYLRPLAEHAAVTVVVLNQVDRLTPDDAAACLDDLRRRVTEDGLAEARILGASARTGEGLDELRALLADAAAQRRAANDRIAADERGVARRIAAACGASPPARSERRARDELVDAFEAAAGVPAVVAAVRGGAERDARAATGWPLTRWTARFRADPLRRIGLRPRPAGGKDAPPASAGLVRTSLPVVPATVRAGARTAVRAYVDGATTGVPDAWALAARRRAADATEGLADELDQAVVGVDLELGRRPLWWRTVGLLQWLVLAALVVGVAWLGVLWAFVYLRLPELAVPVLSLGTGDVPWPTLLAVGGLVLGVVTGLVARVAARVGARRRAARVRRRLRAAVALVGDRLVRLPVGDELDALARCRTAAVVASSS</sequence>
<dbReference type="GO" id="GO:0043024">
    <property type="term" value="F:ribosomal small subunit binding"/>
    <property type="evidence" value="ECO:0007669"/>
    <property type="project" value="TreeGrafter"/>
</dbReference>
<feature type="transmembrane region" description="Helical" evidence="1">
    <location>
        <begin position="446"/>
        <end position="470"/>
    </location>
</feature>
<dbReference type="Proteomes" id="UP000610846">
    <property type="component" value="Unassembled WGS sequence"/>
</dbReference>
<dbReference type="Gene3D" id="3.40.50.300">
    <property type="entry name" value="P-loop containing nucleotide triphosphate hydrolases"/>
    <property type="match status" value="1"/>
</dbReference>
<feature type="domain" description="G" evidence="2">
    <location>
        <begin position="51"/>
        <end position="208"/>
    </location>
</feature>
<comment type="caution">
    <text evidence="3">The sequence shown here is derived from an EMBL/GenBank/DDBJ whole genome shotgun (WGS) entry which is preliminary data.</text>
</comment>
<dbReference type="PANTHER" id="PTHR42698">
    <property type="entry name" value="GTPASE ERA"/>
    <property type="match status" value="1"/>
</dbReference>
<dbReference type="AlphaFoldDB" id="A0A927J2I7"/>
<protein>
    <submittedName>
        <fullName evidence="3">50S ribosome-binding GTPase</fullName>
    </submittedName>
</protein>
<evidence type="ECO:0000256" key="1">
    <source>
        <dbReference type="SAM" id="Phobius"/>
    </source>
</evidence>
<organism evidence="3 4">
    <name type="scientific">Cellulosimicrobium arenosum</name>
    <dbReference type="NCBI Taxonomy" id="2708133"/>
    <lineage>
        <taxon>Bacteria</taxon>
        <taxon>Bacillati</taxon>
        <taxon>Actinomycetota</taxon>
        <taxon>Actinomycetes</taxon>
        <taxon>Micrococcales</taxon>
        <taxon>Promicromonosporaceae</taxon>
        <taxon>Cellulosimicrobium</taxon>
    </lineage>
</organism>
<dbReference type="InterPro" id="IPR006073">
    <property type="entry name" value="GTP-bd"/>
</dbReference>
<reference evidence="3" key="2">
    <citation type="submission" date="2020-09" db="EMBL/GenBank/DDBJ databases">
        <authorList>
            <person name="Yu Y."/>
        </authorList>
    </citation>
    <scope>NUCLEOTIDE SEQUENCE</scope>
    <source>
        <strain evidence="3">KCTC 49039</strain>
    </source>
</reference>
<feature type="transmembrane region" description="Helical" evidence="1">
    <location>
        <begin position="490"/>
        <end position="513"/>
    </location>
</feature>
<proteinExistence type="predicted"/>
<keyword evidence="1" id="KW-0812">Transmembrane</keyword>
<dbReference type="EMBL" id="JACYHB010000017">
    <property type="protein sequence ID" value="MBD8080610.1"/>
    <property type="molecule type" value="Genomic_DNA"/>
</dbReference>
<keyword evidence="1" id="KW-1133">Transmembrane helix</keyword>
<evidence type="ECO:0000313" key="4">
    <source>
        <dbReference type="Proteomes" id="UP000610846"/>
    </source>
</evidence>
<dbReference type="RefSeq" id="WP_191830182.1">
    <property type="nucleotide sequence ID" value="NZ_JACYHB010000017.1"/>
</dbReference>
<name>A0A927J2I7_9MICO</name>
<keyword evidence="4" id="KW-1185">Reference proteome</keyword>
<gene>
    <name evidence="3" type="ORF">IF651_16295</name>
</gene>
<reference evidence="3" key="1">
    <citation type="journal article" date="2018" name="Curr. Microbiol.">
        <title>Cellulosimicrobium arenosum sp. nov., Isolated from Marine Sediment Sand.</title>
        <authorList>
            <person name="Oh M."/>
            <person name="Kim J.H."/>
            <person name="Yoon J.H."/>
            <person name="Schumann P."/>
            <person name="Kim W."/>
        </authorList>
    </citation>
    <scope>NUCLEOTIDE SEQUENCE</scope>
    <source>
        <strain evidence="3">KCTC 49039</strain>
    </source>
</reference>
<evidence type="ECO:0000259" key="2">
    <source>
        <dbReference type="Pfam" id="PF01926"/>
    </source>
</evidence>
<dbReference type="GO" id="GO:0005525">
    <property type="term" value="F:GTP binding"/>
    <property type="evidence" value="ECO:0007669"/>
    <property type="project" value="InterPro"/>
</dbReference>
<dbReference type="SUPFAM" id="SSF52540">
    <property type="entry name" value="P-loop containing nucleoside triphosphate hydrolases"/>
    <property type="match status" value="1"/>
</dbReference>
<keyword evidence="1" id="KW-0472">Membrane</keyword>
<evidence type="ECO:0000313" key="3">
    <source>
        <dbReference type="EMBL" id="MBD8080610.1"/>
    </source>
</evidence>
<dbReference type="InterPro" id="IPR027417">
    <property type="entry name" value="P-loop_NTPase"/>
</dbReference>
<dbReference type="PANTHER" id="PTHR42698:SF1">
    <property type="entry name" value="GTPASE ERA, MITOCHONDRIAL"/>
    <property type="match status" value="1"/>
</dbReference>
<dbReference type="GO" id="GO:0000028">
    <property type="term" value="P:ribosomal small subunit assembly"/>
    <property type="evidence" value="ECO:0007669"/>
    <property type="project" value="TreeGrafter"/>
</dbReference>
<dbReference type="Pfam" id="PF01926">
    <property type="entry name" value="MMR_HSR1"/>
    <property type="match status" value="1"/>
</dbReference>
<dbReference type="InterPro" id="IPR005662">
    <property type="entry name" value="GTPase_Era-like"/>
</dbReference>
<accession>A0A927J2I7</accession>
<dbReference type="GO" id="GO:0019843">
    <property type="term" value="F:rRNA binding"/>
    <property type="evidence" value="ECO:0007669"/>
    <property type="project" value="TreeGrafter"/>
</dbReference>
<dbReference type="GO" id="GO:0005829">
    <property type="term" value="C:cytosol"/>
    <property type="evidence" value="ECO:0007669"/>
    <property type="project" value="TreeGrafter"/>
</dbReference>